<feature type="transmembrane region" description="Helical" evidence="7">
    <location>
        <begin position="326"/>
        <end position="347"/>
    </location>
</feature>
<accession>A0A075B3D2</accession>
<name>A0A075B3D2_ROZAC</name>
<dbReference type="Gene3D" id="1.10.287.110">
    <property type="entry name" value="DnaJ domain"/>
    <property type="match status" value="1"/>
</dbReference>
<keyword evidence="2 7" id="KW-0472">Membrane</keyword>
<dbReference type="GO" id="GO:0005737">
    <property type="term" value="C:cytoplasm"/>
    <property type="evidence" value="ECO:0007669"/>
    <property type="project" value="UniProtKB-ARBA"/>
</dbReference>
<evidence type="ECO:0000256" key="6">
    <source>
        <dbReference type="SAM" id="MobiDB-lite"/>
    </source>
</evidence>
<evidence type="ECO:0000256" key="1">
    <source>
        <dbReference type="ARBA" id="ARBA00004635"/>
    </source>
</evidence>
<gene>
    <name evidence="9" type="ORF">O9G_004466</name>
</gene>
<protein>
    <submittedName>
        <fullName evidence="9">DnaJ domain-containing protein</fullName>
    </submittedName>
</protein>
<keyword evidence="5" id="KW-0449">Lipoprotein</keyword>
<dbReference type="SMART" id="SM00271">
    <property type="entry name" value="DnaJ"/>
    <property type="match status" value="1"/>
</dbReference>
<feature type="transmembrane region" description="Helical" evidence="7">
    <location>
        <begin position="252"/>
        <end position="274"/>
    </location>
</feature>
<dbReference type="OrthoDB" id="10250354at2759"/>
<dbReference type="SUPFAM" id="SSF46565">
    <property type="entry name" value="Chaperone J-domain"/>
    <property type="match status" value="1"/>
</dbReference>
<dbReference type="PANTHER" id="PTHR44027">
    <property type="entry name" value="DNAJ HOMOLOG SUBFAMILY C MEMBER 5 HOMOLOG"/>
    <property type="match status" value="1"/>
</dbReference>
<evidence type="ECO:0000256" key="5">
    <source>
        <dbReference type="ARBA" id="ARBA00023288"/>
    </source>
</evidence>
<dbReference type="EMBL" id="KE560361">
    <property type="protein sequence ID" value="EPZ37055.1"/>
    <property type="molecule type" value="Genomic_DNA"/>
</dbReference>
<evidence type="ECO:0000256" key="7">
    <source>
        <dbReference type="SAM" id="Phobius"/>
    </source>
</evidence>
<keyword evidence="7" id="KW-0812">Transmembrane</keyword>
<dbReference type="CDD" id="cd06257">
    <property type="entry name" value="DnaJ"/>
    <property type="match status" value="1"/>
</dbReference>
<evidence type="ECO:0000313" key="10">
    <source>
        <dbReference type="Proteomes" id="UP000030755"/>
    </source>
</evidence>
<dbReference type="Proteomes" id="UP000030755">
    <property type="component" value="Unassembled WGS sequence"/>
</dbReference>
<evidence type="ECO:0000256" key="2">
    <source>
        <dbReference type="ARBA" id="ARBA00023136"/>
    </source>
</evidence>
<evidence type="ECO:0000259" key="8">
    <source>
        <dbReference type="PROSITE" id="PS50076"/>
    </source>
</evidence>
<dbReference type="OMA" id="QHTHDAY"/>
<dbReference type="Pfam" id="PF00226">
    <property type="entry name" value="DnaJ"/>
    <property type="match status" value="1"/>
</dbReference>
<dbReference type="InterPro" id="IPR001623">
    <property type="entry name" value="DnaJ_domain"/>
</dbReference>
<feature type="region of interest" description="Disordered" evidence="6">
    <location>
        <begin position="426"/>
        <end position="455"/>
    </location>
</feature>
<proteinExistence type="predicted"/>
<keyword evidence="4" id="KW-0143">Chaperone</keyword>
<dbReference type="AlphaFoldDB" id="A0A075B3D2"/>
<sequence>MSNTSLYTILALPVTTSQEEIKRTYRKLALQLHPDKNPDPEAAGRFRDVNKAYKILSHKKKRKIYDKYGETGLALLEAYGHNSIFLDILSSQAKVYSILGFISLTIAFVFAFLIMVGLKYNHADIYRWRHCVIPLFLIKINIIIGLYYKKFGLKRDEDHEHSEGEHEQPLHTKIVKFIVSICKILLLGFFEAMLALKAENTRRISWIVLWVPFLAFECIDFFQKLSKLSDIEAAYDKLKREKGILPSKKARFYAVFSLYKFNNLRLFTIILILWKIDNIVHMTWTTAFLPLLIMAFVIPLWFLIWDLAKFARMKKQPDGNSENRSFVILKLILDVFVVMVIYLTAALFLVCLSSPDFNFFYVCIPSFIVLSILFLCSCCCLPILFSLPRTAPDEETGIQAFIKEIIEAPNRKRILDVPCNVTRISPTPLHRNSTRRKRERALPPIPTRTTSVQRH</sequence>
<reference evidence="9 10" key="1">
    <citation type="journal article" date="2013" name="Curr. Biol.">
        <title>Shared signatures of parasitism and phylogenomics unite Cryptomycota and microsporidia.</title>
        <authorList>
            <person name="James T.Y."/>
            <person name="Pelin A."/>
            <person name="Bonen L."/>
            <person name="Ahrendt S."/>
            <person name="Sain D."/>
            <person name="Corradi N."/>
            <person name="Stajich J.E."/>
        </authorList>
    </citation>
    <scope>NUCLEOTIDE SEQUENCE [LARGE SCALE GENOMIC DNA]</scope>
    <source>
        <strain evidence="9 10">CSF55</strain>
    </source>
</reference>
<dbReference type="InterPro" id="IPR051434">
    <property type="entry name" value="DnaJ_C_subfamily_member5"/>
</dbReference>
<feature type="transmembrane region" description="Helical" evidence="7">
    <location>
        <begin position="359"/>
        <end position="385"/>
    </location>
</feature>
<dbReference type="InterPro" id="IPR036869">
    <property type="entry name" value="J_dom_sf"/>
</dbReference>
<comment type="subcellular location">
    <subcellularLocation>
        <location evidence="1">Membrane</location>
        <topology evidence="1">Lipid-anchor</topology>
    </subcellularLocation>
</comment>
<dbReference type="PROSITE" id="PS50076">
    <property type="entry name" value="DNAJ_2"/>
    <property type="match status" value="1"/>
</dbReference>
<dbReference type="HOGENOM" id="CLU_644696_0_0_1"/>
<evidence type="ECO:0000256" key="4">
    <source>
        <dbReference type="ARBA" id="ARBA00023186"/>
    </source>
</evidence>
<keyword evidence="3" id="KW-0564">Palmitate</keyword>
<keyword evidence="7" id="KW-1133">Transmembrane helix</keyword>
<dbReference type="PRINTS" id="PR00625">
    <property type="entry name" value="JDOMAIN"/>
</dbReference>
<dbReference type="PANTHER" id="PTHR44027:SF7">
    <property type="entry name" value="DNAJ HOMOLOG SUBFAMILY C MEMBER 5 HOMOLOG"/>
    <property type="match status" value="1"/>
</dbReference>
<evidence type="ECO:0000256" key="3">
    <source>
        <dbReference type="ARBA" id="ARBA00023139"/>
    </source>
</evidence>
<dbReference type="GO" id="GO:0016020">
    <property type="term" value="C:membrane"/>
    <property type="evidence" value="ECO:0007669"/>
    <property type="project" value="UniProtKB-SubCell"/>
</dbReference>
<keyword evidence="10" id="KW-1185">Reference proteome</keyword>
<feature type="transmembrane region" description="Helical" evidence="7">
    <location>
        <begin position="286"/>
        <end position="305"/>
    </location>
</feature>
<feature type="transmembrane region" description="Helical" evidence="7">
    <location>
        <begin position="174"/>
        <end position="196"/>
    </location>
</feature>
<feature type="transmembrane region" description="Helical" evidence="7">
    <location>
        <begin position="130"/>
        <end position="148"/>
    </location>
</feature>
<feature type="domain" description="J" evidence="8">
    <location>
        <begin position="5"/>
        <end position="69"/>
    </location>
</feature>
<organism evidence="9 10">
    <name type="scientific">Rozella allomycis (strain CSF55)</name>
    <dbReference type="NCBI Taxonomy" id="988480"/>
    <lineage>
        <taxon>Eukaryota</taxon>
        <taxon>Fungi</taxon>
        <taxon>Fungi incertae sedis</taxon>
        <taxon>Cryptomycota</taxon>
        <taxon>Cryptomycota incertae sedis</taxon>
        <taxon>Rozella</taxon>
    </lineage>
</organism>
<feature type="transmembrane region" description="Helical" evidence="7">
    <location>
        <begin position="95"/>
        <end position="118"/>
    </location>
</feature>
<dbReference type="STRING" id="988480.A0A075B3D2"/>
<evidence type="ECO:0000313" key="9">
    <source>
        <dbReference type="EMBL" id="EPZ37055.1"/>
    </source>
</evidence>